<dbReference type="Pfam" id="PF13015">
    <property type="entry name" value="PRKCSH_1"/>
    <property type="match status" value="1"/>
</dbReference>
<evidence type="ECO:0000256" key="4">
    <source>
        <dbReference type="ARBA" id="ARBA00023157"/>
    </source>
</evidence>
<proteinExistence type="predicted"/>
<dbReference type="InterPro" id="IPR036607">
    <property type="entry name" value="PRKCSH"/>
</dbReference>
<keyword evidence="7" id="KW-1185">Reference proteome</keyword>
<dbReference type="EMBL" id="CCYD01000524">
    <property type="protein sequence ID" value="CEG41134.1"/>
    <property type="molecule type" value="Genomic_DNA"/>
</dbReference>
<accession>A0A0P1AJ84</accession>
<dbReference type="PROSITE" id="PS51914">
    <property type="entry name" value="MRH"/>
    <property type="match status" value="1"/>
</dbReference>
<dbReference type="InterPro" id="IPR028146">
    <property type="entry name" value="PRKCSH_N"/>
</dbReference>
<evidence type="ECO:0000256" key="2">
    <source>
        <dbReference type="ARBA" id="ARBA00022729"/>
    </source>
</evidence>
<keyword evidence="2" id="KW-0732">Signal</keyword>
<dbReference type="RefSeq" id="XP_024577503.1">
    <property type="nucleotide sequence ID" value="XM_024726869.1"/>
</dbReference>
<dbReference type="OMA" id="EREMCEY"/>
<dbReference type="Pfam" id="PF12999">
    <property type="entry name" value="PRKCSH-like"/>
    <property type="match status" value="1"/>
</dbReference>
<dbReference type="GO" id="GO:0006491">
    <property type="term" value="P:N-glycan processing"/>
    <property type="evidence" value="ECO:0007669"/>
    <property type="project" value="TreeGrafter"/>
</dbReference>
<dbReference type="OrthoDB" id="28322at2759"/>
<keyword evidence="6" id="KW-0418">Kinase</keyword>
<dbReference type="Gene3D" id="2.70.130.10">
    <property type="entry name" value="Mannose-6-phosphate receptor binding domain"/>
    <property type="match status" value="1"/>
</dbReference>
<keyword evidence="3" id="KW-0256">Endoplasmic reticulum</keyword>
<evidence type="ECO:0000313" key="7">
    <source>
        <dbReference type="Proteomes" id="UP000054928"/>
    </source>
</evidence>
<sequence>MSTRARISLFACLAAVIVSIGCMPMLSNQVLSVAASLSAYRIGNHHKPSEALNDDDVDDEVEGEWDFMDNDAIFGLPKRQDEEENVDTEDKNKSCVTITPVEFVNDDYCDCHDGSDEPITSACSNLLLHLKTSMISRELKCKAGDKMVALAFVDDGVCDCCDGSDEKDGLCIDTCETEWVQQLELLHKRLDIVVRGQKNQAEYITKAADKVQQLQTDFEHLSRYFQSETKKFEALQRRSKHNPTLSRQVEQSYDELRQVQYTTYVQSRVTDQSTFLDAKWKLAFVELVGLCFSYTVNEKELKGGGSYVIPRKYDMIFCPFQNISQTEPWYSSWKKAEHQTKFGAAKMDDVIEKESVPVPIILGVWNQWNNSIGLTRVQDYNHGVPCANGQERRARVKLSCGAQNRVLSVEECAICEYEIQFETPAACEIAELNAVKDKIAQVETFRVKNAVGKTSDGHEEL</sequence>
<protein>
    <recommendedName>
        <fullName evidence="1">Glucosidase 2 subunit beta</fullName>
    </recommendedName>
</protein>
<dbReference type="PROSITE" id="PS51257">
    <property type="entry name" value="PROKAR_LIPOPROTEIN"/>
    <property type="match status" value="1"/>
</dbReference>
<dbReference type="AlphaFoldDB" id="A0A0P1AJ84"/>
<evidence type="ECO:0000259" key="5">
    <source>
        <dbReference type="PROSITE" id="PS51914"/>
    </source>
</evidence>
<name>A0A0P1AJ84_PLAHL</name>
<reference evidence="7" key="1">
    <citation type="submission" date="2014-09" db="EMBL/GenBank/DDBJ databases">
        <authorList>
            <person name="Sharma Rahul"/>
            <person name="Thines Marco"/>
        </authorList>
    </citation>
    <scope>NUCLEOTIDE SEQUENCE [LARGE SCALE GENOMIC DNA]</scope>
</reference>
<keyword evidence="4" id="KW-1015">Disulfide bond</keyword>
<dbReference type="InterPro" id="IPR044865">
    <property type="entry name" value="MRH_dom"/>
</dbReference>
<dbReference type="PANTHER" id="PTHR12630">
    <property type="entry name" value="N-LINKED OLIGOSACCHARIDE PROCESSING"/>
    <property type="match status" value="1"/>
</dbReference>
<dbReference type="GO" id="GO:0016301">
    <property type="term" value="F:kinase activity"/>
    <property type="evidence" value="ECO:0007669"/>
    <property type="project" value="UniProtKB-KW"/>
</dbReference>
<dbReference type="GeneID" id="36406354"/>
<keyword evidence="6" id="KW-0808">Transferase</keyword>
<dbReference type="GO" id="GO:0017177">
    <property type="term" value="C:glucosidase II complex"/>
    <property type="evidence" value="ECO:0007669"/>
    <property type="project" value="TreeGrafter"/>
</dbReference>
<evidence type="ECO:0000313" key="6">
    <source>
        <dbReference type="EMBL" id="CEG41134.1"/>
    </source>
</evidence>
<evidence type="ECO:0000256" key="1">
    <source>
        <dbReference type="ARBA" id="ARBA00022387"/>
    </source>
</evidence>
<dbReference type="PANTHER" id="PTHR12630:SF1">
    <property type="entry name" value="GLUCOSIDASE 2 SUBUNIT BETA"/>
    <property type="match status" value="1"/>
</dbReference>
<dbReference type="InterPro" id="IPR039794">
    <property type="entry name" value="Gtb1-like"/>
</dbReference>
<dbReference type="STRING" id="4781.A0A0P1AJ84"/>
<feature type="domain" description="MRH" evidence="5">
    <location>
        <begin position="289"/>
        <end position="429"/>
    </location>
</feature>
<organism evidence="6 7">
    <name type="scientific">Plasmopara halstedii</name>
    <name type="common">Downy mildew of sunflower</name>
    <dbReference type="NCBI Taxonomy" id="4781"/>
    <lineage>
        <taxon>Eukaryota</taxon>
        <taxon>Sar</taxon>
        <taxon>Stramenopiles</taxon>
        <taxon>Oomycota</taxon>
        <taxon>Peronosporomycetes</taxon>
        <taxon>Peronosporales</taxon>
        <taxon>Peronosporaceae</taxon>
        <taxon>Plasmopara</taxon>
    </lineage>
</organism>
<dbReference type="SUPFAM" id="SSF50911">
    <property type="entry name" value="Mannose 6-phosphate receptor domain"/>
    <property type="match status" value="1"/>
</dbReference>
<dbReference type="InterPro" id="IPR009011">
    <property type="entry name" value="Man6P_isomerase_rcpt-bd_dom_sf"/>
</dbReference>
<evidence type="ECO:0000256" key="3">
    <source>
        <dbReference type="ARBA" id="ARBA00022824"/>
    </source>
</evidence>
<dbReference type="Proteomes" id="UP000054928">
    <property type="component" value="Unassembled WGS sequence"/>
</dbReference>